<evidence type="ECO:0000256" key="1">
    <source>
        <dbReference type="ARBA" id="ARBA00004123"/>
    </source>
</evidence>
<dbReference type="GO" id="GO:0005674">
    <property type="term" value="C:transcription factor TFIIF complex"/>
    <property type="evidence" value="ECO:0000318"/>
    <property type="project" value="GO_Central"/>
</dbReference>
<feature type="domain" description="TFIIF beta subunit HTH" evidence="9">
    <location>
        <begin position="172"/>
        <end position="235"/>
    </location>
</feature>
<comment type="subcellular location">
    <subcellularLocation>
        <location evidence="1">Nucleus</location>
    </subcellularLocation>
</comment>
<dbReference type="GeneID" id="579474"/>
<sequence>MTSKMELDLTASARPIWLVKVPKYVAQRWEKSDKNGHIGKIRVGKKFGKPDISLVMDERVAKTKLTPDDPDIPVEHKLQVMSALPGTMMVYSTGTTDKLSVEGKVVERLECRPVGSDSYMLMKRKQIELAHKPTKVTQQIKDRPVNAYKPISRHKELAAYEKKKKEEGKKPRLEKEKLMDILFSAFETHQFYQLKDLCRITQQPVPYLKEMLQEIGTYHQKAPHKYMWELKAEYRHYKSEQNDMDTS</sequence>
<keyword evidence="4" id="KW-0805">Transcription regulation</keyword>
<evidence type="ECO:0000313" key="12">
    <source>
        <dbReference type="Proteomes" id="UP000007110"/>
    </source>
</evidence>
<dbReference type="PANTHER" id="PTHR10445:SF0">
    <property type="entry name" value="GENERAL TRANSCRIPTION FACTOR IIF SUBUNIT 2"/>
    <property type="match status" value="1"/>
</dbReference>
<dbReference type="Pfam" id="PF02270">
    <property type="entry name" value="TFIIF_beta"/>
    <property type="match status" value="1"/>
</dbReference>
<dbReference type="FunCoup" id="A0A7M7NJH1">
    <property type="interactions" value="1071"/>
</dbReference>
<comment type="similarity">
    <text evidence="2">Belongs to the TFIIF beta subunit family.</text>
</comment>
<dbReference type="InterPro" id="IPR036390">
    <property type="entry name" value="WH_DNA-bd_sf"/>
</dbReference>
<dbReference type="Proteomes" id="UP000007110">
    <property type="component" value="Unassembled WGS sequence"/>
</dbReference>
<evidence type="ECO:0000256" key="5">
    <source>
        <dbReference type="ARBA" id="ARBA00023125"/>
    </source>
</evidence>
<dbReference type="FunFam" id="1.10.10.10:FF:000035">
    <property type="entry name" value="General transcription factor IIF subunit 2"/>
    <property type="match status" value="1"/>
</dbReference>
<dbReference type="Gene3D" id="1.10.10.10">
    <property type="entry name" value="Winged helix-like DNA-binding domain superfamily/Winged helix DNA-binding domain"/>
    <property type="match status" value="1"/>
</dbReference>
<dbReference type="AlphaFoldDB" id="A0A7M7NJH1"/>
<evidence type="ECO:0000256" key="3">
    <source>
        <dbReference type="ARBA" id="ARBA00020815"/>
    </source>
</evidence>
<dbReference type="InterPro" id="IPR011039">
    <property type="entry name" value="TFIIF_interaction"/>
</dbReference>
<evidence type="ECO:0000313" key="11">
    <source>
        <dbReference type="EnsemblMetazoa" id="XP_030837550"/>
    </source>
</evidence>
<feature type="domain" description="TFIIF beta subunit N-terminal" evidence="10">
    <location>
        <begin position="14"/>
        <end position="158"/>
    </location>
</feature>
<keyword evidence="5" id="KW-0238">DNA-binding</keyword>
<dbReference type="GO" id="GO:0006368">
    <property type="term" value="P:transcription elongation by RNA polymerase II"/>
    <property type="evidence" value="ECO:0007669"/>
    <property type="project" value="UniProtKB-ARBA"/>
</dbReference>
<keyword evidence="12" id="KW-1185">Reference proteome</keyword>
<proteinExistence type="inferred from homology"/>
<dbReference type="SUPFAM" id="SSF50916">
    <property type="entry name" value="Rap30/74 interaction domains"/>
    <property type="match status" value="1"/>
</dbReference>
<dbReference type="InterPro" id="IPR003196">
    <property type="entry name" value="TFIIF_beta"/>
</dbReference>
<dbReference type="InterPro" id="IPR040504">
    <property type="entry name" value="TFIIF_beta_N"/>
</dbReference>
<dbReference type="OMA" id="PIADNCY"/>
<keyword evidence="7" id="KW-0539">Nucleus</keyword>
<reference evidence="11" key="2">
    <citation type="submission" date="2021-01" db="UniProtKB">
        <authorList>
            <consortium name="EnsemblMetazoa"/>
        </authorList>
    </citation>
    <scope>IDENTIFICATION</scope>
</reference>
<dbReference type="KEGG" id="spu:579474"/>
<dbReference type="CDD" id="cd07980">
    <property type="entry name" value="TFIIF_beta"/>
    <property type="match status" value="1"/>
</dbReference>
<protein>
    <recommendedName>
        <fullName evidence="3">General transcription factor IIF subunit 2</fullName>
    </recommendedName>
    <alternativeName>
        <fullName evidence="8">Transcription initiation factor IIF subunit beta</fullName>
    </alternativeName>
</protein>
<dbReference type="GO" id="GO:0003677">
    <property type="term" value="F:DNA binding"/>
    <property type="evidence" value="ECO:0007669"/>
    <property type="project" value="UniProtKB-KW"/>
</dbReference>
<dbReference type="CTD" id="2963"/>
<keyword evidence="6" id="KW-0804">Transcription</keyword>
<dbReference type="InParanoid" id="A0A7M7NJH1"/>
<organism evidence="11 12">
    <name type="scientific">Strongylocentrotus purpuratus</name>
    <name type="common">Purple sea urchin</name>
    <dbReference type="NCBI Taxonomy" id="7668"/>
    <lineage>
        <taxon>Eukaryota</taxon>
        <taxon>Metazoa</taxon>
        <taxon>Echinodermata</taxon>
        <taxon>Eleutherozoa</taxon>
        <taxon>Echinozoa</taxon>
        <taxon>Echinoidea</taxon>
        <taxon>Euechinoidea</taxon>
        <taxon>Echinacea</taxon>
        <taxon>Camarodonta</taxon>
        <taxon>Echinidea</taxon>
        <taxon>Strongylocentrotidae</taxon>
        <taxon>Strongylocentrotus</taxon>
    </lineage>
</organism>
<dbReference type="OrthoDB" id="26094at2759"/>
<reference evidence="12" key="1">
    <citation type="submission" date="2015-02" db="EMBL/GenBank/DDBJ databases">
        <title>Genome sequencing for Strongylocentrotus purpuratus.</title>
        <authorList>
            <person name="Murali S."/>
            <person name="Liu Y."/>
            <person name="Vee V."/>
            <person name="English A."/>
            <person name="Wang M."/>
            <person name="Skinner E."/>
            <person name="Han Y."/>
            <person name="Muzny D.M."/>
            <person name="Worley K.C."/>
            <person name="Gibbs R.A."/>
        </authorList>
    </citation>
    <scope>NUCLEOTIDE SEQUENCE</scope>
</reference>
<name>A0A7M7NJH1_STRPU</name>
<dbReference type="GO" id="GO:0006367">
    <property type="term" value="P:transcription initiation at RNA polymerase II promoter"/>
    <property type="evidence" value="ECO:0000318"/>
    <property type="project" value="GO_Central"/>
</dbReference>
<evidence type="ECO:0000256" key="8">
    <source>
        <dbReference type="ARBA" id="ARBA00033388"/>
    </source>
</evidence>
<evidence type="ECO:0000256" key="6">
    <source>
        <dbReference type="ARBA" id="ARBA00023163"/>
    </source>
</evidence>
<evidence type="ECO:0000256" key="2">
    <source>
        <dbReference type="ARBA" id="ARBA00009543"/>
    </source>
</evidence>
<dbReference type="InterPro" id="IPR036388">
    <property type="entry name" value="WH-like_DNA-bd_sf"/>
</dbReference>
<dbReference type="InterPro" id="IPR040450">
    <property type="entry name" value="TFIIF_beta_HTH"/>
</dbReference>
<dbReference type="SUPFAM" id="SSF46785">
    <property type="entry name" value="Winged helix' DNA-binding domain"/>
    <property type="match status" value="1"/>
</dbReference>
<evidence type="ECO:0000256" key="4">
    <source>
        <dbReference type="ARBA" id="ARBA00023015"/>
    </source>
</evidence>
<dbReference type="Pfam" id="PF17683">
    <property type="entry name" value="TFIIF_beta_N"/>
    <property type="match status" value="1"/>
</dbReference>
<evidence type="ECO:0000259" key="9">
    <source>
        <dbReference type="Pfam" id="PF02270"/>
    </source>
</evidence>
<dbReference type="PANTHER" id="PTHR10445">
    <property type="entry name" value="GENERAL TRANSCRIPTION FACTOR IIF SUBUNIT 2"/>
    <property type="match status" value="1"/>
</dbReference>
<dbReference type="RefSeq" id="XP_030837550.1">
    <property type="nucleotide sequence ID" value="XM_030981690.1"/>
</dbReference>
<accession>A0A7M7NJH1</accession>
<dbReference type="EnsemblMetazoa" id="XM_030981690">
    <property type="protein sequence ID" value="XP_030837550"/>
    <property type="gene ID" value="LOC579474"/>
</dbReference>
<evidence type="ECO:0000259" key="10">
    <source>
        <dbReference type="Pfam" id="PF17683"/>
    </source>
</evidence>
<evidence type="ECO:0000256" key="7">
    <source>
        <dbReference type="ARBA" id="ARBA00023242"/>
    </source>
</evidence>